<accession>A0A921IL99</accession>
<evidence type="ECO:0000256" key="10">
    <source>
        <dbReference type="RuleBase" id="RU003826"/>
    </source>
</evidence>
<feature type="binding site" evidence="9">
    <location>
        <position position="140"/>
    </location>
    <ligand>
        <name>4-amino-2-methyl-5-(diphosphooxymethyl)pyrimidine</name>
        <dbReference type="ChEBI" id="CHEBI:57841"/>
    </ligand>
</feature>
<sequence>MNFDKNCLRLYAVTDRSWLRGQTLEQQVEAALQGGATCVQLREKQLDREQFIRLGQSMSDLCRRYGVPLIINDDLEVALACGADGVHVGQDDLPVAEVRRRVGDRMIVGVSAHNPEEARRAYEGGADYLGAGAVFGSTTKTNVTPLSHETLRAICDAVPIPVVAIGGISRTNLPQLAGTGVAGVAVVSGIFAATDITAACRELCALSDAMTQSH</sequence>
<name>A0A921IL99_9FIRM</name>
<dbReference type="PANTHER" id="PTHR20857:SF15">
    <property type="entry name" value="THIAMINE-PHOSPHATE SYNTHASE"/>
    <property type="match status" value="1"/>
</dbReference>
<evidence type="ECO:0000313" key="13">
    <source>
        <dbReference type="EMBL" id="HJG28892.1"/>
    </source>
</evidence>
<reference evidence="13" key="1">
    <citation type="journal article" date="2021" name="PeerJ">
        <title>Extensive microbial diversity within the chicken gut microbiome revealed by metagenomics and culture.</title>
        <authorList>
            <person name="Gilroy R."/>
            <person name="Ravi A."/>
            <person name="Getino M."/>
            <person name="Pursley I."/>
            <person name="Horton D.L."/>
            <person name="Alikhan N.F."/>
            <person name="Baker D."/>
            <person name="Gharbi K."/>
            <person name="Hall N."/>
            <person name="Watson M."/>
            <person name="Adriaenssens E.M."/>
            <person name="Foster-Nyarko E."/>
            <person name="Jarju S."/>
            <person name="Secka A."/>
            <person name="Antonio M."/>
            <person name="Oren A."/>
            <person name="Chaudhuri R.R."/>
            <person name="La Ragione R."/>
            <person name="Hildebrand F."/>
            <person name="Pallen M.J."/>
        </authorList>
    </citation>
    <scope>NUCLEOTIDE SEQUENCE</scope>
    <source>
        <strain evidence="13">ChiBcec21-2208</strain>
    </source>
</reference>
<organism evidence="13 14">
    <name type="scientific">Subdoligranulum variabile</name>
    <dbReference type="NCBI Taxonomy" id="214851"/>
    <lineage>
        <taxon>Bacteria</taxon>
        <taxon>Bacillati</taxon>
        <taxon>Bacillota</taxon>
        <taxon>Clostridia</taxon>
        <taxon>Eubacteriales</taxon>
        <taxon>Oscillospiraceae</taxon>
        <taxon>Subdoligranulum</taxon>
    </lineage>
</organism>
<feature type="domain" description="Thiamine phosphate synthase/TenI" evidence="12">
    <location>
        <begin position="10"/>
        <end position="190"/>
    </location>
</feature>
<evidence type="ECO:0000256" key="2">
    <source>
        <dbReference type="ARBA" id="ARBA00022679"/>
    </source>
</evidence>
<gene>
    <name evidence="9 13" type="primary">thiE</name>
    <name evidence="13" type="ORF">K8V20_09670</name>
</gene>
<evidence type="ECO:0000256" key="5">
    <source>
        <dbReference type="ARBA" id="ARBA00022977"/>
    </source>
</evidence>
<dbReference type="AlphaFoldDB" id="A0A921IL99"/>
<dbReference type="Proteomes" id="UP000782880">
    <property type="component" value="Unassembled WGS sequence"/>
</dbReference>
<dbReference type="EMBL" id="DYVE01000250">
    <property type="protein sequence ID" value="HJG28892.1"/>
    <property type="molecule type" value="Genomic_DNA"/>
</dbReference>
<dbReference type="InterPro" id="IPR022998">
    <property type="entry name" value="ThiamineP_synth_TenI"/>
</dbReference>
<dbReference type="InterPro" id="IPR036206">
    <property type="entry name" value="ThiamineP_synth_sf"/>
</dbReference>
<keyword evidence="2 9" id="KW-0808">Transferase</keyword>
<feature type="binding site" evidence="9">
    <location>
        <position position="72"/>
    </location>
    <ligand>
        <name>4-amino-2-methyl-5-(diphosphooxymethyl)pyrimidine</name>
        <dbReference type="ChEBI" id="CHEBI:57841"/>
    </ligand>
</feature>
<comment type="catalytic activity">
    <reaction evidence="8 9 10">
        <text>2-[(2R,5Z)-2-carboxy-4-methylthiazol-5(2H)-ylidene]ethyl phosphate + 4-amino-2-methyl-5-(diphosphooxymethyl)pyrimidine + 2 H(+) = thiamine phosphate + CO2 + diphosphate</text>
        <dbReference type="Rhea" id="RHEA:47844"/>
        <dbReference type="ChEBI" id="CHEBI:15378"/>
        <dbReference type="ChEBI" id="CHEBI:16526"/>
        <dbReference type="ChEBI" id="CHEBI:33019"/>
        <dbReference type="ChEBI" id="CHEBI:37575"/>
        <dbReference type="ChEBI" id="CHEBI:57841"/>
        <dbReference type="ChEBI" id="CHEBI:62899"/>
        <dbReference type="EC" id="2.5.1.3"/>
    </reaction>
</comment>
<dbReference type="EC" id="2.5.1.3" evidence="9"/>
<comment type="catalytic activity">
    <reaction evidence="7 9 10">
        <text>2-(2-carboxy-4-methylthiazol-5-yl)ethyl phosphate + 4-amino-2-methyl-5-(diphosphooxymethyl)pyrimidine + 2 H(+) = thiamine phosphate + CO2 + diphosphate</text>
        <dbReference type="Rhea" id="RHEA:47848"/>
        <dbReference type="ChEBI" id="CHEBI:15378"/>
        <dbReference type="ChEBI" id="CHEBI:16526"/>
        <dbReference type="ChEBI" id="CHEBI:33019"/>
        <dbReference type="ChEBI" id="CHEBI:37575"/>
        <dbReference type="ChEBI" id="CHEBI:57841"/>
        <dbReference type="ChEBI" id="CHEBI:62890"/>
        <dbReference type="EC" id="2.5.1.3"/>
    </reaction>
</comment>
<evidence type="ECO:0000256" key="4">
    <source>
        <dbReference type="ARBA" id="ARBA00022842"/>
    </source>
</evidence>
<comment type="function">
    <text evidence="9">Condenses 4-methyl-5-(beta-hydroxyethyl)thiazole monophosphate (THZ-P) and 2-methyl-4-amino-5-hydroxymethyl pyrimidine pyrophosphate (HMP-PP) to form thiamine monophosphate (TMP).</text>
</comment>
<reference evidence="13" key="2">
    <citation type="submission" date="2021-09" db="EMBL/GenBank/DDBJ databases">
        <authorList>
            <person name="Gilroy R."/>
        </authorList>
    </citation>
    <scope>NUCLEOTIDE SEQUENCE</scope>
    <source>
        <strain evidence="13">ChiBcec21-2208</strain>
    </source>
</reference>
<dbReference type="GO" id="GO:0000287">
    <property type="term" value="F:magnesium ion binding"/>
    <property type="evidence" value="ECO:0007669"/>
    <property type="project" value="UniProtKB-UniRule"/>
</dbReference>
<comment type="cofactor">
    <cofactor evidence="9">
        <name>Mg(2+)</name>
        <dbReference type="ChEBI" id="CHEBI:18420"/>
    </cofactor>
    <text evidence="9">Binds 1 Mg(2+) ion per subunit.</text>
</comment>
<comment type="catalytic activity">
    <reaction evidence="6 9 10">
        <text>4-methyl-5-(2-phosphooxyethyl)-thiazole + 4-amino-2-methyl-5-(diphosphooxymethyl)pyrimidine + H(+) = thiamine phosphate + diphosphate</text>
        <dbReference type="Rhea" id="RHEA:22328"/>
        <dbReference type="ChEBI" id="CHEBI:15378"/>
        <dbReference type="ChEBI" id="CHEBI:33019"/>
        <dbReference type="ChEBI" id="CHEBI:37575"/>
        <dbReference type="ChEBI" id="CHEBI:57841"/>
        <dbReference type="ChEBI" id="CHEBI:58296"/>
        <dbReference type="EC" id="2.5.1.3"/>
    </reaction>
</comment>
<dbReference type="Pfam" id="PF02581">
    <property type="entry name" value="TMP-TENI"/>
    <property type="match status" value="1"/>
</dbReference>
<feature type="binding site" evidence="9">
    <location>
        <position position="73"/>
    </location>
    <ligand>
        <name>Mg(2+)</name>
        <dbReference type="ChEBI" id="CHEBI:18420"/>
    </ligand>
</feature>
<keyword evidence="5 9" id="KW-0784">Thiamine biosynthesis</keyword>
<evidence type="ECO:0000256" key="6">
    <source>
        <dbReference type="ARBA" id="ARBA00047334"/>
    </source>
</evidence>
<keyword evidence="3 9" id="KW-0479">Metal-binding</keyword>
<protein>
    <recommendedName>
        <fullName evidence="9">Thiamine-phosphate synthase</fullName>
        <shortName evidence="9">TP synthase</shortName>
        <shortName evidence="9">TPS</shortName>
        <ecNumber evidence="9">2.5.1.3</ecNumber>
    </recommendedName>
    <alternativeName>
        <fullName evidence="9">Thiamine-phosphate pyrophosphorylase</fullName>
        <shortName evidence="9">TMP pyrophosphorylase</shortName>
        <shortName evidence="9">TMP-PPase</shortName>
    </alternativeName>
</protein>
<dbReference type="PANTHER" id="PTHR20857">
    <property type="entry name" value="THIAMINE-PHOSPHATE PYROPHOSPHORYLASE"/>
    <property type="match status" value="1"/>
</dbReference>
<proteinExistence type="inferred from homology"/>
<evidence type="ECO:0000313" key="14">
    <source>
        <dbReference type="Proteomes" id="UP000782880"/>
    </source>
</evidence>
<comment type="pathway">
    <text evidence="1 9 11">Cofactor biosynthesis; thiamine diphosphate biosynthesis; thiamine phosphate from 4-amino-2-methyl-5-diphosphomethylpyrimidine and 4-methyl-5-(2-phosphoethyl)-thiazole: step 1/1.</text>
</comment>
<feature type="binding site" evidence="9">
    <location>
        <position position="111"/>
    </location>
    <ligand>
        <name>4-amino-2-methyl-5-(diphosphooxymethyl)pyrimidine</name>
        <dbReference type="ChEBI" id="CHEBI:57841"/>
    </ligand>
</feature>
<dbReference type="NCBIfam" id="TIGR00693">
    <property type="entry name" value="thiE"/>
    <property type="match status" value="1"/>
</dbReference>
<feature type="binding site" evidence="9">
    <location>
        <position position="92"/>
    </location>
    <ligand>
        <name>Mg(2+)</name>
        <dbReference type="ChEBI" id="CHEBI:18420"/>
    </ligand>
</feature>
<dbReference type="HAMAP" id="MF_00097">
    <property type="entry name" value="TMP_synthase"/>
    <property type="match status" value="1"/>
</dbReference>
<evidence type="ECO:0000256" key="9">
    <source>
        <dbReference type="HAMAP-Rule" id="MF_00097"/>
    </source>
</evidence>
<evidence type="ECO:0000256" key="11">
    <source>
        <dbReference type="RuleBase" id="RU004253"/>
    </source>
</evidence>
<dbReference type="GO" id="GO:0005737">
    <property type="term" value="C:cytoplasm"/>
    <property type="evidence" value="ECO:0007669"/>
    <property type="project" value="TreeGrafter"/>
</dbReference>
<feature type="binding site" evidence="9">
    <location>
        <begin position="40"/>
        <end position="44"/>
    </location>
    <ligand>
        <name>4-amino-2-methyl-5-(diphosphooxymethyl)pyrimidine</name>
        <dbReference type="ChEBI" id="CHEBI:57841"/>
    </ligand>
</feature>
<dbReference type="GO" id="GO:0009228">
    <property type="term" value="P:thiamine biosynthetic process"/>
    <property type="evidence" value="ECO:0007669"/>
    <property type="project" value="UniProtKB-KW"/>
</dbReference>
<evidence type="ECO:0000256" key="1">
    <source>
        <dbReference type="ARBA" id="ARBA00005165"/>
    </source>
</evidence>
<dbReference type="Gene3D" id="3.20.20.70">
    <property type="entry name" value="Aldolase class I"/>
    <property type="match status" value="1"/>
</dbReference>
<dbReference type="InterPro" id="IPR013785">
    <property type="entry name" value="Aldolase_TIM"/>
</dbReference>
<evidence type="ECO:0000259" key="12">
    <source>
        <dbReference type="Pfam" id="PF02581"/>
    </source>
</evidence>
<feature type="binding site" evidence="9">
    <location>
        <begin position="187"/>
        <end position="188"/>
    </location>
    <ligand>
        <name>2-[(2R,5Z)-2-carboxy-4-methylthiazol-5(2H)-ylidene]ethyl phosphate</name>
        <dbReference type="ChEBI" id="CHEBI:62899"/>
    </ligand>
</feature>
<comment type="similarity">
    <text evidence="9 10">Belongs to the thiamine-phosphate synthase family.</text>
</comment>
<dbReference type="CDD" id="cd00564">
    <property type="entry name" value="TMP_TenI"/>
    <property type="match status" value="1"/>
</dbReference>
<feature type="binding site" evidence="9">
    <location>
        <begin position="137"/>
        <end position="139"/>
    </location>
    <ligand>
        <name>2-[(2R,5Z)-2-carboxy-4-methylthiazol-5(2H)-ylidene]ethyl phosphate</name>
        <dbReference type="ChEBI" id="CHEBI:62899"/>
    </ligand>
</feature>
<dbReference type="FunFam" id="3.20.20.70:FF:000096">
    <property type="entry name" value="Thiamine-phosphate synthase"/>
    <property type="match status" value="1"/>
</dbReference>
<dbReference type="InterPro" id="IPR034291">
    <property type="entry name" value="TMP_synthase"/>
</dbReference>
<evidence type="ECO:0000256" key="8">
    <source>
        <dbReference type="ARBA" id="ARBA00047883"/>
    </source>
</evidence>
<comment type="caution">
    <text evidence="13">The sequence shown here is derived from an EMBL/GenBank/DDBJ whole genome shotgun (WGS) entry which is preliminary data.</text>
</comment>
<keyword evidence="4 9" id="KW-0460">Magnesium</keyword>
<dbReference type="GO" id="GO:0009229">
    <property type="term" value="P:thiamine diphosphate biosynthetic process"/>
    <property type="evidence" value="ECO:0007669"/>
    <property type="project" value="UniProtKB-UniRule"/>
</dbReference>
<evidence type="ECO:0000256" key="7">
    <source>
        <dbReference type="ARBA" id="ARBA00047851"/>
    </source>
</evidence>
<evidence type="ECO:0000256" key="3">
    <source>
        <dbReference type="ARBA" id="ARBA00022723"/>
    </source>
</evidence>
<dbReference type="SUPFAM" id="SSF51391">
    <property type="entry name" value="Thiamin phosphate synthase"/>
    <property type="match status" value="1"/>
</dbReference>
<feature type="binding site" evidence="9">
    <location>
        <position position="167"/>
    </location>
    <ligand>
        <name>2-[(2R,5Z)-2-carboxy-4-methylthiazol-5(2H)-ylidene]ethyl phosphate</name>
        <dbReference type="ChEBI" id="CHEBI:62899"/>
    </ligand>
</feature>
<dbReference type="GO" id="GO:0004789">
    <property type="term" value="F:thiamine-phosphate diphosphorylase activity"/>
    <property type="evidence" value="ECO:0007669"/>
    <property type="project" value="UniProtKB-UniRule"/>
</dbReference>